<dbReference type="Gene3D" id="3.10.310.70">
    <property type="match status" value="1"/>
</dbReference>
<dbReference type="InterPro" id="IPR032466">
    <property type="entry name" value="Metal_Hydrolase"/>
</dbReference>
<feature type="chain" id="PRO_5046541354" evidence="1">
    <location>
        <begin position="20"/>
        <end position="611"/>
    </location>
</feature>
<dbReference type="PANTHER" id="PTHR22642">
    <property type="entry name" value="IMIDAZOLONEPROPIONASE"/>
    <property type="match status" value="1"/>
</dbReference>
<feature type="signal peptide" evidence="1">
    <location>
        <begin position="1"/>
        <end position="19"/>
    </location>
</feature>
<keyword evidence="3" id="KW-0378">Hydrolase</keyword>
<feature type="domain" description="Amidohydrolase 3" evidence="2">
    <location>
        <begin position="80"/>
        <end position="598"/>
    </location>
</feature>
<dbReference type="GO" id="GO:0016787">
    <property type="term" value="F:hydrolase activity"/>
    <property type="evidence" value="ECO:0007669"/>
    <property type="project" value="UniProtKB-KW"/>
</dbReference>
<name>A0ABR7RX40_AQUAC</name>
<comment type="caution">
    <text evidence="3">The sequence shown here is derived from an EMBL/GenBank/DDBJ whole genome shotgun (WGS) entry which is preliminary data.</text>
</comment>
<dbReference type="PROSITE" id="PS51257">
    <property type="entry name" value="PROKAR_LIPOPROTEIN"/>
    <property type="match status" value="1"/>
</dbReference>
<dbReference type="InterPro" id="IPR011059">
    <property type="entry name" value="Metal-dep_hydrolase_composite"/>
</dbReference>
<evidence type="ECO:0000256" key="1">
    <source>
        <dbReference type="SAM" id="SignalP"/>
    </source>
</evidence>
<keyword evidence="1" id="KW-0732">Signal</keyword>
<gene>
    <name evidence="3" type="ORF">A9179_03630</name>
</gene>
<dbReference type="EMBL" id="LZEU01000001">
    <property type="protein sequence ID" value="MBC9249364.1"/>
    <property type="molecule type" value="Genomic_DNA"/>
</dbReference>
<dbReference type="PANTHER" id="PTHR22642:SF2">
    <property type="entry name" value="PROTEIN LONG AFTER FAR-RED 3"/>
    <property type="match status" value="1"/>
</dbReference>
<dbReference type="SUPFAM" id="SSF51556">
    <property type="entry name" value="Metallo-dependent hydrolases"/>
    <property type="match status" value="1"/>
</dbReference>
<protein>
    <submittedName>
        <fullName evidence="3">Hydrolase</fullName>
    </submittedName>
</protein>
<dbReference type="Pfam" id="PF07969">
    <property type="entry name" value="Amidohydro_3"/>
    <property type="match status" value="1"/>
</dbReference>
<reference evidence="3 4" key="1">
    <citation type="submission" date="2016-06" db="EMBL/GenBank/DDBJ databases">
        <authorList>
            <person name="Ramos C."/>
            <person name="Pintado A."/>
            <person name="Crespo-Gomez J.I."/>
        </authorList>
    </citation>
    <scope>NUCLEOTIDE SEQUENCE [LARGE SCALE GENOMIC DNA]</scope>
    <source>
        <strain evidence="3 4">AVO110</strain>
    </source>
</reference>
<evidence type="ECO:0000313" key="3">
    <source>
        <dbReference type="EMBL" id="MBC9249364.1"/>
    </source>
</evidence>
<dbReference type="SUPFAM" id="SSF51338">
    <property type="entry name" value="Composite domain of metallo-dependent hydrolases"/>
    <property type="match status" value="1"/>
</dbReference>
<dbReference type="Gene3D" id="2.30.40.10">
    <property type="entry name" value="Urease, subunit C, domain 1"/>
    <property type="match status" value="1"/>
</dbReference>
<dbReference type="Gene3D" id="3.20.20.140">
    <property type="entry name" value="Metal-dependent hydrolases"/>
    <property type="match status" value="1"/>
</dbReference>
<dbReference type="InterPro" id="IPR013108">
    <property type="entry name" value="Amidohydro_3"/>
</dbReference>
<organism evidence="3 4">
    <name type="scientific">Aquipseudomonas alcaligenes</name>
    <name type="common">Pseudomonas alcaligenes</name>
    <dbReference type="NCBI Taxonomy" id="43263"/>
    <lineage>
        <taxon>Bacteria</taxon>
        <taxon>Pseudomonadati</taxon>
        <taxon>Pseudomonadota</taxon>
        <taxon>Gammaproteobacteria</taxon>
        <taxon>Pseudomonadales</taxon>
        <taxon>Pseudomonadaceae</taxon>
        <taxon>Aquipseudomonas</taxon>
    </lineage>
</organism>
<keyword evidence="4" id="KW-1185">Reference proteome</keyword>
<dbReference type="CDD" id="cd01300">
    <property type="entry name" value="YtcJ_like"/>
    <property type="match status" value="1"/>
</dbReference>
<dbReference type="Proteomes" id="UP000744555">
    <property type="component" value="Unassembled WGS sequence"/>
</dbReference>
<dbReference type="InterPro" id="IPR033932">
    <property type="entry name" value="YtcJ-like"/>
</dbReference>
<evidence type="ECO:0000313" key="4">
    <source>
        <dbReference type="Proteomes" id="UP000744555"/>
    </source>
</evidence>
<evidence type="ECO:0000259" key="2">
    <source>
        <dbReference type="Pfam" id="PF07969"/>
    </source>
</evidence>
<sequence length="611" mass="65046">MKLSTLCMALASTTVSAFALLGCQSASTPAADLVLRNGYVYTVDGQESVQQAVAVSAGKIVYVGSDAGLAPFIGQQTQQIDLAGRMLMPGFIDAHMHPGDGGRALSLCDLKYQAMTRADFQKAIQACLDADTGKGPNDWLEVGSWDRMGMNNLDGDPDKATLDALKTDRPISVRSTDFHTVLTNSRGLQLAGISKATVDPEGGKFARDSAGNPSGIAEDGATEAIVAAIPPATEAQKLAQIRLALDAMREQGITSFFDALSGPENAKAFRQLQQSGDLTARALLAIKLDPAAAAADPVKTIAEAKALAQTYDQGAIQATPTVNMRHVKLFMDGIINAPADTGALLTPYLHNTGSEQKPHWMPGSNLGELYYSAKVLDPLLVEAVKAGFDPHLHATGERAVRESLDGFAYVRQQLPNSDFRPSIAHAEVVAPADYPRFKALDVTATMSFQWAQQAPFSVDGTDDHLGAERMARMEPSGSIHNAGGRIAFGSDWPVDPLDEMLALKVGVTRAGDPTNPHSYGPNYAARLNADPALSRSAVLRAITRNAAEQLRLEQAVGSVEVGKFADLIVLEKNFMQVPEEELARNQVLLTLVGGKVVFAKDQFAPLTTANK</sequence>
<accession>A0ABR7RX40</accession>
<dbReference type="RefSeq" id="WP_316851812.1">
    <property type="nucleotide sequence ID" value="NZ_LZEU01000001.1"/>
</dbReference>
<proteinExistence type="predicted"/>